<keyword evidence="2" id="KW-1133">Transmembrane helix</keyword>
<evidence type="ECO:0000313" key="3">
    <source>
        <dbReference type="EMBL" id="AWL12120.1"/>
    </source>
</evidence>
<dbReference type="OrthoDB" id="6241347at2"/>
<dbReference type="RefSeq" id="WP_109339723.1">
    <property type="nucleotide sequence ID" value="NZ_CP029347.1"/>
</dbReference>
<feature type="region of interest" description="Disordered" evidence="1">
    <location>
        <begin position="33"/>
        <end position="57"/>
    </location>
</feature>
<feature type="transmembrane region" description="Helical" evidence="2">
    <location>
        <begin position="6"/>
        <end position="25"/>
    </location>
</feature>
<gene>
    <name evidence="3" type="ORF">HMF8227_01647</name>
</gene>
<protein>
    <recommendedName>
        <fullName evidence="5">DUF2897 domain-containing protein</fullName>
    </recommendedName>
</protein>
<evidence type="ECO:0000313" key="4">
    <source>
        <dbReference type="Proteomes" id="UP000245728"/>
    </source>
</evidence>
<reference evidence="3 4" key="1">
    <citation type="submission" date="2018-05" db="EMBL/GenBank/DDBJ databases">
        <title>Salinimonas sp. HMF8227 Genome sequencing and assembly.</title>
        <authorList>
            <person name="Kang H."/>
            <person name="Kang J."/>
            <person name="Cha I."/>
            <person name="Kim H."/>
            <person name="Joh K."/>
        </authorList>
    </citation>
    <scope>NUCLEOTIDE SEQUENCE [LARGE SCALE GENOMIC DNA]</scope>
    <source>
        <strain evidence="3 4">HMF8227</strain>
    </source>
</reference>
<dbReference type="Proteomes" id="UP000245728">
    <property type="component" value="Chromosome"/>
</dbReference>
<accession>A0A2S2E4E8</accession>
<keyword evidence="2" id="KW-0472">Membrane</keyword>
<proteinExistence type="predicted"/>
<evidence type="ECO:0000256" key="1">
    <source>
        <dbReference type="SAM" id="MobiDB-lite"/>
    </source>
</evidence>
<dbReference type="AlphaFoldDB" id="A0A2S2E4E8"/>
<sequence>MELHWLWITLLVIGFIVSNLMLLKYTAKFKMTPKKDPFESTKGSHKDETAAKDQDSR</sequence>
<evidence type="ECO:0008006" key="5">
    <source>
        <dbReference type="Google" id="ProtNLM"/>
    </source>
</evidence>
<dbReference type="KEGG" id="salh:HMF8227_01647"/>
<dbReference type="EMBL" id="CP029347">
    <property type="protein sequence ID" value="AWL12120.1"/>
    <property type="molecule type" value="Genomic_DNA"/>
</dbReference>
<keyword evidence="4" id="KW-1185">Reference proteome</keyword>
<name>A0A2S2E4E8_9ALTE</name>
<dbReference type="InterPro" id="IPR021550">
    <property type="entry name" value="DUF2897"/>
</dbReference>
<keyword evidence="2" id="KW-0812">Transmembrane</keyword>
<dbReference type="Pfam" id="PF11446">
    <property type="entry name" value="DUF2897"/>
    <property type="match status" value="1"/>
</dbReference>
<organism evidence="3 4">
    <name type="scientific">Saliniradius amylolyticus</name>
    <dbReference type="NCBI Taxonomy" id="2183582"/>
    <lineage>
        <taxon>Bacteria</taxon>
        <taxon>Pseudomonadati</taxon>
        <taxon>Pseudomonadota</taxon>
        <taxon>Gammaproteobacteria</taxon>
        <taxon>Alteromonadales</taxon>
        <taxon>Alteromonadaceae</taxon>
        <taxon>Saliniradius</taxon>
    </lineage>
</organism>
<evidence type="ECO:0000256" key="2">
    <source>
        <dbReference type="SAM" id="Phobius"/>
    </source>
</evidence>